<evidence type="ECO:0000256" key="1">
    <source>
        <dbReference type="SAM" id="SignalP"/>
    </source>
</evidence>
<sequence>MHFSKTVLSVAAVTLTSIFSTLIQGSPIPTRDEAALTPTLAKRSSSGFNDWNCKPTAQRPLPVVLVHGLTGNAITNWFYMAPRFVAEGYCVFALSYGQLNNVPIIYGLDKMENSAQQLSDFVDKVLASTGTSKVNIFGLSEGSLMPRHYLRFLGGAAKVNKFAGASSIQYGTDLLGLVNILEPLGLYDPIAAVISPFCLSCTQLIRNSTFLQKLNAGGDTVPGVDYLMIASKYDEIVTPYTSGFLKDKNPLVHNQLLQDWCPFDVSDHLLQGVNPIVFNGVHAFFTPSADQNISCGDLLQK</sequence>
<dbReference type="PANTHER" id="PTHR32015:SF1">
    <property type="entry name" value="LIPASE"/>
    <property type="match status" value="1"/>
</dbReference>
<feature type="signal peptide" evidence="1">
    <location>
        <begin position="1"/>
        <end position="25"/>
    </location>
</feature>
<evidence type="ECO:0000313" key="3">
    <source>
        <dbReference type="Proteomes" id="UP000827284"/>
    </source>
</evidence>
<dbReference type="Proteomes" id="UP000827284">
    <property type="component" value="Unassembled WGS sequence"/>
</dbReference>
<dbReference type="Gene3D" id="3.40.50.1820">
    <property type="entry name" value="alpha/beta hydrolase"/>
    <property type="match status" value="1"/>
</dbReference>
<comment type="caution">
    <text evidence="2">The sequence shown here is derived from an EMBL/GenBank/DDBJ whole genome shotgun (WGS) entry which is preliminary data.</text>
</comment>
<dbReference type="GO" id="GO:0016298">
    <property type="term" value="F:lipase activity"/>
    <property type="evidence" value="ECO:0007669"/>
    <property type="project" value="TreeGrafter"/>
</dbReference>
<reference evidence="2" key="2">
    <citation type="journal article" date="2022" name="Microbiol. Resour. Announc.">
        <title>Whole-Genome Sequence of Entomortierella parvispora E1425, a Mucoromycotan Fungus Associated with Burkholderiaceae-Related Endosymbiotic Bacteria.</title>
        <authorList>
            <person name="Herlambang A."/>
            <person name="Guo Y."/>
            <person name="Takashima Y."/>
            <person name="Narisawa K."/>
            <person name="Ohta H."/>
            <person name="Nishizawa T."/>
        </authorList>
    </citation>
    <scope>NUCLEOTIDE SEQUENCE</scope>
    <source>
        <strain evidence="2">E1425</strain>
    </source>
</reference>
<dbReference type="SUPFAM" id="SSF53474">
    <property type="entry name" value="alpha/beta-Hydrolases"/>
    <property type="match status" value="1"/>
</dbReference>
<dbReference type="OrthoDB" id="9974421at2759"/>
<protein>
    <submittedName>
        <fullName evidence="2">Triacylglycerol lipase</fullName>
    </submittedName>
</protein>
<name>A0A9P3H1L4_9FUNG</name>
<dbReference type="InterPro" id="IPR002918">
    <property type="entry name" value="Lipase_EstA/Esterase_EstB"/>
</dbReference>
<gene>
    <name evidence="2" type="ORF">EMPS_00782</name>
</gene>
<reference evidence="2" key="1">
    <citation type="submission" date="2021-11" db="EMBL/GenBank/DDBJ databases">
        <authorList>
            <person name="Herlambang A."/>
            <person name="Guo Y."/>
            <person name="Takashima Y."/>
            <person name="Nishizawa T."/>
        </authorList>
    </citation>
    <scope>NUCLEOTIDE SEQUENCE</scope>
    <source>
        <strain evidence="2">E1425</strain>
    </source>
</reference>
<accession>A0A9P3H1L4</accession>
<dbReference type="InterPro" id="IPR029058">
    <property type="entry name" value="AB_hydrolase_fold"/>
</dbReference>
<dbReference type="GO" id="GO:0016042">
    <property type="term" value="P:lipid catabolic process"/>
    <property type="evidence" value="ECO:0007669"/>
    <property type="project" value="InterPro"/>
</dbReference>
<dbReference type="PANTHER" id="PTHR32015">
    <property type="entry name" value="FASTING INDUCED LIPASE"/>
    <property type="match status" value="1"/>
</dbReference>
<organism evidence="2 3">
    <name type="scientific">Entomortierella parvispora</name>
    <dbReference type="NCBI Taxonomy" id="205924"/>
    <lineage>
        <taxon>Eukaryota</taxon>
        <taxon>Fungi</taxon>
        <taxon>Fungi incertae sedis</taxon>
        <taxon>Mucoromycota</taxon>
        <taxon>Mortierellomycotina</taxon>
        <taxon>Mortierellomycetes</taxon>
        <taxon>Mortierellales</taxon>
        <taxon>Mortierellaceae</taxon>
        <taxon>Entomortierella</taxon>
    </lineage>
</organism>
<evidence type="ECO:0000313" key="2">
    <source>
        <dbReference type="EMBL" id="GJJ68436.1"/>
    </source>
</evidence>
<proteinExistence type="predicted"/>
<keyword evidence="1" id="KW-0732">Signal</keyword>
<dbReference type="EMBL" id="BQFW01000001">
    <property type="protein sequence ID" value="GJJ68436.1"/>
    <property type="molecule type" value="Genomic_DNA"/>
</dbReference>
<dbReference type="Pfam" id="PF01674">
    <property type="entry name" value="Lipase_2"/>
    <property type="match status" value="1"/>
</dbReference>
<dbReference type="AlphaFoldDB" id="A0A9P3H1L4"/>
<keyword evidence="3" id="KW-1185">Reference proteome</keyword>
<feature type="chain" id="PRO_5040173487" evidence="1">
    <location>
        <begin position="26"/>
        <end position="301"/>
    </location>
</feature>